<feature type="region of interest" description="Disordered" evidence="1">
    <location>
        <begin position="32"/>
        <end position="52"/>
    </location>
</feature>
<reference evidence="2 3" key="1">
    <citation type="submission" date="2024-01" db="EMBL/GenBank/DDBJ databases">
        <title>New evidence supports the origin of RcGTA from prophage.</title>
        <authorList>
            <person name="Xu Y."/>
            <person name="Liu B."/>
            <person name="Chen F."/>
        </authorList>
    </citation>
    <scope>NUCLEOTIDE SEQUENCE [LARGE SCALE GENOMIC DNA]</scope>
    <source>
        <strain evidence="2 3">CBW1107-2</strain>
    </source>
</reference>
<accession>A0ABV3WT41</accession>
<protein>
    <submittedName>
        <fullName evidence="2">Uncharacterized protein</fullName>
    </submittedName>
</protein>
<keyword evidence="3" id="KW-1185">Reference proteome</keyword>
<dbReference type="Proteomes" id="UP001559025">
    <property type="component" value="Unassembled WGS sequence"/>
</dbReference>
<dbReference type="EMBL" id="JAZHFV010000002">
    <property type="protein sequence ID" value="MEX4007451.1"/>
    <property type="molecule type" value="Genomic_DNA"/>
</dbReference>
<evidence type="ECO:0000313" key="2">
    <source>
        <dbReference type="EMBL" id="MEX4007451.1"/>
    </source>
</evidence>
<dbReference type="RefSeq" id="WP_368802618.1">
    <property type="nucleotide sequence ID" value="NZ_JAZHFV010000002.1"/>
</dbReference>
<organism evidence="2 3">
    <name type="scientific">Neoaquamicrobium sediminum</name>
    <dbReference type="NCBI Taxonomy" id="1849104"/>
    <lineage>
        <taxon>Bacteria</taxon>
        <taxon>Pseudomonadati</taxon>
        <taxon>Pseudomonadota</taxon>
        <taxon>Alphaproteobacteria</taxon>
        <taxon>Hyphomicrobiales</taxon>
        <taxon>Phyllobacteriaceae</taxon>
        <taxon>Neoaquamicrobium</taxon>
    </lineage>
</organism>
<sequence length="52" mass="5833">MKLTLDGLMRALQMKAASVLDTKAAASAMRARRKAMTEARDREAISRARRQQ</sequence>
<comment type="caution">
    <text evidence="2">The sequence shown here is derived from an EMBL/GenBank/DDBJ whole genome shotgun (WGS) entry which is preliminary data.</text>
</comment>
<feature type="compositionally biased region" description="Basic and acidic residues" evidence="1">
    <location>
        <begin position="35"/>
        <end position="46"/>
    </location>
</feature>
<gene>
    <name evidence="2" type="ORF">V1479_09055</name>
</gene>
<evidence type="ECO:0000256" key="1">
    <source>
        <dbReference type="SAM" id="MobiDB-lite"/>
    </source>
</evidence>
<name>A0ABV3WT41_9HYPH</name>
<proteinExistence type="predicted"/>
<evidence type="ECO:0000313" key="3">
    <source>
        <dbReference type="Proteomes" id="UP001559025"/>
    </source>
</evidence>